<dbReference type="Proteomes" id="UP000199440">
    <property type="component" value="Unassembled WGS sequence"/>
</dbReference>
<dbReference type="AlphaFoldDB" id="A0A1G9S073"/>
<protein>
    <submittedName>
        <fullName evidence="1">Uncharacterized protein</fullName>
    </submittedName>
</protein>
<dbReference type="RefSeq" id="WP_176801393.1">
    <property type="nucleotide sequence ID" value="NZ_FNGV01000007.1"/>
</dbReference>
<name>A0A1G9S073_9FLAO</name>
<dbReference type="EMBL" id="FNGV01000007">
    <property type="protein sequence ID" value="SDM28856.1"/>
    <property type="molecule type" value="Genomic_DNA"/>
</dbReference>
<reference evidence="1 2" key="1">
    <citation type="submission" date="2016-10" db="EMBL/GenBank/DDBJ databases">
        <authorList>
            <person name="de Groot N.N."/>
        </authorList>
    </citation>
    <scope>NUCLEOTIDE SEQUENCE [LARGE SCALE GENOMIC DNA]</scope>
    <source>
        <strain evidence="1 2">DSM 19886</strain>
    </source>
</reference>
<proteinExistence type="predicted"/>
<evidence type="ECO:0000313" key="2">
    <source>
        <dbReference type="Proteomes" id="UP000199440"/>
    </source>
</evidence>
<accession>A0A1G9S073</accession>
<keyword evidence="2" id="KW-1185">Reference proteome</keyword>
<evidence type="ECO:0000313" key="1">
    <source>
        <dbReference type="EMBL" id="SDM28856.1"/>
    </source>
</evidence>
<organism evidence="1 2">
    <name type="scientific">Kriegella aquimaris</name>
    <dbReference type="NCBI Taxonomy" id="192904"/>
    <lineage>
        <taxon>Bacteria</taxon>
        <taxon>Pseudomonadati</taxon>
        <taxon>Bacteroidota</taxon>
        <taxon>Flavobacteriia</taxon>
        <taxon>Flavobacteriales</taxon>
        <taxon>Flavobacteriaceae</taxon>
        <taxon>Kriegella</taxon>
    </lineage>
</organism>
<gene>
    <name evidence="1" type="ORF">SAMN04488514_10752</name>
</gene>
<sequence length="54" mass="6377">MTIVISEKLDFYLRVQAGKIFLTEARYKSTIICFETELLTRFLFQLLPKVEVGY</sequence>